<protein>
    <submittedName>
        <fullName evidence="2">Uncharacterized protein</fullName>
    </submittedName>
</protein>
<evidence type="ECO:0000313" key="1">
    <source>
        <dbReference type="Proteomes" id="UP000095286"/>
    </source>
</evidence>
<name>A0AC35TYC0_9BILA</name>
<dbReference type="WBParaSite" id="RSKR_0000577200.1">
    <property type="protein sequence ID" value="RSKR_0000577200.1"/>
    <property type="gene ID" value="RSKR_0000577200"/>
</dbReference>
<proteinExistence type="predicted"/>
<accession>A0AC35TYC0</accession>
<organism evidence="1 2">
    <name type="scientific">Rhabditophanes sp. KR3021</name>
    <dbReference type="NCBI Taxonomy" id="114890"/>
    <lineage>
        <taxon>Eukaryota</taxon>
        <taxon>Metazoa</taxon>
        <taxon>Ecdysozoa</taxon>
        <taxon>Nematoda</taxon>
        <taxon>Chromadorea</taxon>
        <taxon>Rhabditida</taxon>
        <taxon>Tylenchina</taxon>
        <taxon>Panagrolaimomorpha</taxon>
        <taxon>Strongyloidoidea</taxon>
        <taxon>Alloionematidae</taxon>
        <taxon>Rhabditophanes</taxon>
    </lineage>
</organism>
<dbReference type="Proteomes" id="UP000095286">
    <property type="component" value="Unplaced"/>
</dbReference>
<sequence>MKFFSNWLICLLVLILVLDVALAAKKETGGKNKSVKKGKEGKVEKAKEPKVKAEKVKVEKVKAEKVKVEKVKGKKAKKAEKVVEEEVVAPEEPVEEVVEEVAHPEPVVTPTIQEKVAAHRAQKAAKTPTAYETCKAECRKKRDEVTTVEYINSLQQELAQAEAYLKAQPTPAPVEATPAHSEL</sequence>
<evidence type="ECO:0000313" key="2">
    <source>
        <dbReference type="WBParaSite" id="RSKR_0000577200.1"/>
    </source>
</evidence>
<reference evidence="2" key="1">
    <citation type="submission" date="2016-11" db="UniProtKB">
        <authorList>
            <consortium name="WormBaseParasite"/>
        </authorList>
    </citation>
    <scope>IDENTIFICATION</scope>
    <source>
        <strain evidence="2">KR3021</strain>
    </source>
</reference>